<dbReference type="Pfam" id="PF09818">
    <property type="entry name" value="ABC_ATPase"/>
    <property type="match status" value="1"/>
</dbReference>
<evidence type="ECO:0000259" key="1">
    <source>
        <dbReference type="Pfam" id="PF09818"/>
    </source>
</evidence>
<gene>
    <name evidence="4" type="ORF">GT360_17285</name>
</gene>
<dbReference type="GO" id="GO:0016853">
    <property type="term" value="F:isomerase activity"/>
    <property type="evidence" value="ECO:0007669"/>
    <property type="project" value="UniProtKB-KW"/>
</dbReference>
<protein>
    <submittedName>
        <fullName evidence="4">Isopentenyl-diphosphate delta-isomerase</fullName>
    </submittedName>
</protein>
<feature type="domain" description="ATPase of the ABC class N-terminal" evidence="2">
    <location>
        <begin position="1"/>
        <end position="151"/>
    </location>
</feature>
<dbReference type="InterPro" id="IPR027417">
    <property type="entry name" value="P-loop_NTPase"/>
</dbReference>
<keyword evidence="5" id="KW-1185">Reference proteome</keyword>
<dbReference type="InterPro" id="IPR049069">
    <property type="entry name" value="MRB1590-like_C"/>
</dbReference>
<keyword evidence="4" id="KW-0413">Isomerase</keyword>
<feature type="domain" description="MRB1590-like C-terminal" evidence="3">
    <location>
        <begin position="456"/>
        <end position="547"/>
    </location>
</feature>
<reference evidence="4 5" key="1">
    <citation type="submission" date="2020-01" db="EMBL/GenBank/DDBJ databases">
        <title>Whole genome and functional gene identification of agarase of Vibrio HN897.</title>
        <authorList>
            <person name="Liu Y."/>
            <person name="Zhao Z."/>
        </authorList>
    </citation>
    <scope>NUCLEOTIDE SEQUENCE [LARGE SCALE GENOMIC DNA]</scope>
    <source>
        <strain evidence="4 5">HN897</strain>
    </source>
</reference>
<feature type="domain" description="ATPase of the ABC class C-terminal" evidence="1">
    <location>
        <begin position="157"/>
        <end position="437"/>
    </location>
</feature>
<dbReference type="RefSeq" id="WP_164650199.1">
    <property type="nucleotide sequence ID" value="NZ_CP047476.1"/>
</dbReference>
<evidence type="ECO:0000259" key="3">
    <source>
        <dbReference type="Pfam" id="PF21117"/>
    </source>
</evidence>
<dbReference type="SUPFAM" id="SSF52540">
    <property type="entry name" value="P-loop containing nucleoside triphosphate hydrolases"/>
    <property type="match status" value="1"/>
</dbReference>
<dbReference type="InterPro" id="IPR046834">
    <property type="entry name" value="ABC_ATPase_C"/>
</dbReference>
<organism evidence="4 5">
    <name type="scientific">Vibrio astriarenae</name>
    <dbReference type="NCBI Taxonomy" id="1481923"/>
    <lineage>
        <taxon>Bacteria</taxon>
        <taxon>Pseudomonadati</taxon>
        <taxon>Pseudomonadota</taxon>
        <taxon>Gammaproteobacteria</taxon>
        <taxon>Vibrionales</taxon>
        <taxon>Vibrionaceae</taxon>
        <taxon>Vibrio</taxon>
    </lineage>
</organism>
<name>A0A7Z2YFL0_9VIBR</name>
<dbReference type="Proteomes" id="UP000464262">
    <property type="component" value="Chromosome 2"/>
</dbReference>
<evidence type="ECO:0000313" key="5">
    <source>
        <dbReference type="Proteomes" id="UP000464262"/>
    </source>
</evidence>
<dbReference type="AlphaFoldDB" id="A0A7Z2YFL0"/>
<accession>A0A7Z2YFL0</accession>
<sequence>MDHLTATLKKIERQNYRAYQQIKGEYDFKDFTLHIDHVQGDSHASASRVRAIRPWSVTGLEDLREASASYQVAARDFIARQFAFYAKQENDIDIALTGQTVLDSTAVLFTEEGIEIRFRVNLPAEGRTILGKRAINMLTFHLPKFIRKSTLERELDMEKLHQHCQVIEDQDAIRRQLKDKGLIAFVANGSILPRFAGNSDLPMRDAVDFVAPESLQVTLNAPHKGQVTGLGIPKGITLIVGGGFHGKSTLLNAVERSIYNHIPGDGREYVVTDRDAVKIKAEDGRCVHNLNLSNYINHLPMGKDTANFSTQDASGSTSQAAWLQESIEAGASAMLIDEDTSATNFLIRDERMQALVSKGDEPITPLVDRIGQLSESLDISSIIVMGGSGDYLDVADTVIQMHDYQAQDLTQKAQEVIVQHPTQRVNESESELATFKPRSCSRLALQKTLADGKYRITAKGTDTLRFGKEFIDIQALEQLESGSEVNAIGWLMMQIAQLPGWSNVPAKEMADALQGDWYKTMPVQGDIAKPRVVDAMATLNRLRKAQFKG</sequence>
<dbReference type="Pfam" id="PF21117">
    <property type="entry name" value="MRB1590_C"/>
    <property type="match status" value="1"/>
</dbReference>
<dbReference type="InterPro" id="IPR046833">
    <property type="entry name" value="ABC_N"/>
</dbReference>
<dbReference type="EMBL" id="CP047476">
    <property type="protein sequence ID" value="QIA65299.1"/>
    <property type="molecule type" value="Genomic_DNA"/>
</dbReference>
<dbReference type="InterPro" id="IPR019195">
    <property type="entry name" value="ABC_ATPase_put"/>
</dbReference>
<dbReference type="KEGG" id="vas:GT360_17285"/>
<evidence type="ECO:0000259" key="2">
    <source>
        <dbReference type="Pfam" id="PF20446"/>
    </source>
</evidence>
<proteinExistence type="predicted"/>
<dbReference type="PANTHER" id="PTHR38149:SF1">
    <property type="entry name" value="ATPASE"/>
    <property type="match status" value="1"/>
</dbReference>
<evidence type="ECO:0000313" key="4">
    <source>
        <dbReference type="EMBL" id="QIA65299.1"/>
    </source>
</evidence>
<dbReference type="PANTHER" id="PTHR38149">
    <property type="entry name" value="ATPASE"/>
    <property type="match status" value="1"/>
</dbReference>
<dbReference type="Pfam" id="PF20446">
    <property type="entry name" value="ABC_N"/>
    <property type="match status" value="1"/>
</dbReference>